<organism evidence="1 2">
    <name type="scientific">Lysinibacillus odysseyi 34hs-1 = NBRC 100172</name>
    <dbReference type="NCBI Taxonomy" id="1220589"/>
    <lineage>
        <taxon>Bacteria</taxon>
        <taxon>Bacillati</taxon>
        <taxon>Bacillota</taxon>
        <taxon>Bacilli</taxon>
        <taxon>Bacillales</taxon>
        <taxon>Bacillaceae</taxon>
        <taxon>Lysinibacillus</taxon>
    </lineage>
</organism>
<accession>A0A0A3IF80</accession>
<sequence length="90" mass="9512">MQNNNRKRSNEAAQDSNPVSQAAALAVIGSLIATLGDGITTVAAVLALQEAQQEAQQPVNGGGNIDLQGINQQLNYLTKEVKKIKKTLNI</sequence>
<dbReference type="Proteomes" id="UP000030437">
    <property type="component" value="Unassembled WGS sequence"/>
</dbReference>
<name>A0A0A3IF80_9BACI</name>
<gene>
    <name evidence="1" type="ORF">CD32_16080</name>
</gene>
<keyword evidence="2" id="KW-1185">Reference proteome</keyword>
<dbReference type="AlphaFoldDB" id="A0A0A3IF80"/>
<reference evidence="1 2" key="1">
    <citation type="submission" date="2014-02" db="EMBL/GenBank/DDBJ databases">
        <title>Draft genome sequence of Lysinibacillus odysseyi NBRC 100172.</title>
        <authorList>
            <person name="Zhang F."/>
            <person name="Wang G."/>
            <person name="Zhang L."/>
        </authorList>
    </citation>
    <scope>NUCLEOTIDE SEQUENCE [LARGE SCALE GENOMIC DNA]</scope>
    <source>
        <strain evidence="1 2">NBRC 100172</strain>
    </source>
</reference>
<comment type="caution">
    <text evidence="1">The sequence shown here is derived from an EMBL/GenBank/DDBJ whole genome shotgun (WGS) entry which is preliminary data.</text>
</comment>
<dbReference type="EMBL" id="JPVP01000058">
    <property type="protein sequence ID" value="KGR83354.1"/>
    <property type="molecule type" value="Genomic_DNA"/>
</dbReference>
<protein>
    <submittedName>
        <fullName evidence="1">Multidrug ABC transporter ATPase</fullName>
    </submittedName>
</protein>
<dbReference type="RefSeq" id="WP_036156460.1">
    <property type="nucleotide sequence ID" value="NZ_AVCX01000003.1"/>
</dbReference>
<dbReference type="eggNOG" id="ENOG50331KI">
    <property type="taxonomic scope" value="Bacteria"/>
</dbReference>
<proteinExistence type="predicted"/>
<evidence type="ECO:0000313" key="2">
    <source>
        <dbReference type="Proteomes" id="UP000030437"/>
    </source>
</evidence>
<evidence type="ECO:0000313" key="1">
    <source>
        <dbReference type="EMBL" id="KGR83354.1"/>
    </source>
</evidence>